<feature type="transmembrane region" description="Helical" evidence="6">
    <location>
        <begin position="175"/>
        <end position="194"/>
    </location>
</feature>
<protein>
    <submittedName>
        <fullName evidence="9">RDD family protein</fullName>
    </submittedName>
</protein>
<comment type="subcellular location">
    <subcellularLocation>
        <location evidence="1">Cell membrane</location>
        <topology evidence="1">Multi-pass membrane protein</topology>
    </subcellularLocation>
</comment>
<evidence type="ECO:0000313" key="9">
    <source>
        <dbReference type="EMBL" id="UOE37087.1"/>
    </source>
</evidence>
<feature type="domain" description="GYF" evidence="8">
    <location>
        <begin position="9"/>
        <end position="50"/>
    </location>
</feature>
<evidence type="ECO:0000256" key="2">
    <source>
        <dbReference type="ARBA" id="ARBA00022475"/>
    </source>
</evidence>
<gene>
    <name evidence="9" type="ORF">MTP08_08375</name>
</gene>
<dbReference type="PANTHER" id="PTHR36115">
    <property type="entry name" value="PROLINE-RICH ANTIGEN HOMOLOG-RELATED"/>
    <property type="match status" value="1"/>
</dbReference>
<keyword evidence="2" id="KW-1003">Cell membrane</keyword>
<evidence type="ECO:0000256" key="4">
    <source>
        <dbReference type="ARBA" id="ARBA00022989"/>
    </source>
</evidence>
<dbReference type="InterPro" id="IPR025640">
    <property type="entry name" value="GYF_2"/>
</dbReference>
<dbReference type="Pfam" id="PF06271">
    <property type="entry name" value="RDD"/>
    <property type="match status" value="1"/>
</dbReference>
<feature type="transmembrane region" description="Helical" evidence="6">
    <location>
        <begin position="111"/>
        <end position="137"/>
    </location>
</feature>
<evidence type="ECO:0000259" key="8">
    <source>
        <dbReference type="Pfam" id="PF14237"/>
    </source>
</evidence>
<dbReference type="EMBL" id="CP094529">
    <property type="protein sequence ID" value="UOE37087.1"/>
    <property type="molecule type" value="Genomic_DNA"/>
</dbReference>
<reference evidence="9 10" key="1">
    <citation type="submission" date="2022-03" db="EMBL/GenBank/DDBJ databases">
        <title>Chryseobacterium sp. isolated from the Andong Sikhe.</title>
        <authorList>
            <person name="Won M."/>
            <person name="Kim S.-J."/>
            <person name="Kwon S.-W."/>
        </authorList>
    </citation>
    <scope>NUCLEOTIDE SEQUENCE [LARGE SCALE GENOMIC DNA]</scope>
    <source>
        <strain evidence="9 10">ADR-1</strain>
    </source>
</reference>
<dbReference type="InterPro" id="IPR010432">
    <property type="entry name" value="RDD"/>
</dbReference>
<evidence type="ECO:0000256" key="3">
    <source>
        <dbReference type="ARBA" id="ARBA00022692"/>
    </source>
</evidence>
<evidence type="ECO:0000256" key="1">
    <source>
        <dbReference type="ARBA" id="ARBA00004651"/>
    </source>
</evidence>
<accession>A0ABY4BD53</accession>
<feature type="domain" description="RDD" evidence="7">
    <location>
        <begin position="123"/>
        <end position="206"/>
    </location>
</feature>
<dbReference type="Pfam" id="PF14237">
    <property type="entry name" value="GYF_2"/>
    <property type="match status" value="1"/>
</dbReference>
<evidence type="ECO:0000313" key="10">
    <source>
        <dbReference type="Proteomes" id="UP000831068"/>
    </source>
</evidence>
<keyword evidence="5 6" id="KW-0472">Membrane</keyword>
<sequence>MEEKFIVYYAGDRKGPFTIKELKQFKIQRYDLIWQENTSTWIEAHKVEALKSLFDDFLPAPRKENLPEVDKRAMYSNSNVGNIEFLSNRTVKIYYPNYIVHYRYASFIERLLARIIDIFIIIIPAAIIPILPAWLYFSLMHCSTDQQTLGQKVFNIKLESADGKKVTFGQSTGRFFANILNALTFLIGYLMFFFNSKNQCLHDMLADTIVVSEIGREKR</sequence>
<keyword evidence="10" id="KW-1185">Reference proteome</keyword>
<keyword evidence="3 6" id="KW-0812">Transmembrane</keyword>
<evidence type="ECO:0000259" key="7">
    <source>
        <dbReference type="Pfam" id="PF06271"/>
    </source>
</evidence>
<dbReference type="InterPro" id="IPR051791">
    <property type="entry name" value="Pra-immunoreactive"/>
</dbReference>
<evidence type="ECO:0000256" key="5">
    <source>
        <dbReference type="ARBA" id="ARBA00023136"/>
    </source>
</evidence>
<proteinExistence type="predicted"/>
<dbReference type="RefSeq" id="WP_243575595.1">
    <property type="nucleotide sequence ID" value="NZ_CP094529.1"/>
</dbReference>
<organism evidence="9 10">
    <name type="scientific">Chryseobacterium oryzae</name>
    <dbReference type="NCBI Taxonomy" id="2929799"/>
    <lineage>
        <taxon>Bacteria</taxon>
        <taxon>Pseudomonadati</taxon>
        <taxon>Bacteroidota</taxon>
        <taxon>Flavobacteriia</taxon>
        <taxon>Flavobacteriales</taxon>
        <taxon>Weeksellaceae</taxon>
        <taxon>Chryseobacterium group</taxon>
        <taxon>Chryseobacterium</taxon>
    </lineage>
</organism>
<evidence type="ECO:0000256" key="6">
    <source>
        <dbReference type="SAM" id="Phobius"/>
    </source>
</evidence>
<dbReference type="Proteomes" id="UP000831068">
    <property type="component" value="Chromosome"/>
</dbReference>
<keyword evidence="4 6" id="KW-1133">Transmembrane helix</keyword>
<name>A0ABY4BD53_9FLAO</name>